<dbReference type="Proteomes" id="UP000298213">
    <property type="component" value="Unassembled WGS sequence"/>
</dbReference>
<proteinExistence type="predicted"/>
<evidence type="ECO:0000259" key="2">
    <source>
        <dbReference type="Pfam" id="PF16242"/>
    </source>
</evidence>
<dbReference type="EMBL" id="SPDV01000021">
    <property type="protein sequence ID" value="TFI57987.1"/>
    <property type="molecule type" value="Genomic_DNA"/>
</dbReference>
<dbReference type="RefSeq" id="WP_135087222.1">
    <property type="nucleotide sequence ID" value="NZ_SPDV01000021.1"/>
</dbReference>
<feature type="compositionally biased region" description="Basic and acidic residues" evidence="1">
    <location>
        <begin position="176"/>
        <end position="185"/>
    </location>
</feature>
<sequence>MSEHAEQDVWAVMADQRIAMLTVEEEGRLVSRPMASLARPEENHVYFVTRLDAKVGEIGGSAPVNLAYADTHKNTYLSVSGTARTSQDRAKLRELWSMWVEAWLPQGPDGDDVALITVEPEEAKLWDATSSNLLYAGKVLKAVATQRPPGGGRIEEVAMGGGGDARSRSAIGGRAVSDKAPDAETARAYQDAMEGSEGAELPSLGGPSA</sequence>
<dbReference type="Pfam" id="PF16242">
    <property type="entry name" value="Pyrid_ox_like"/>
    <property type="match status" value="1"/>
</dbReference>
<accession>A0A4Y8ZRA5</accession>
<reference evidence="3 4" key="1">
    <citation type="submission" date="2019-03" db="EMBL/GenBank/DDBJ databases">
        <title>Genome sequence of Sphingomonas sp. 17J27-24.</title>
        <authorList>
            <person name="Kim M."/>
            <person name="Maeng S."/>
            <person name="Sathiyaraj S."/>
        </authorList>
    </citation>
    <scope>NUCLEOTIDE SEQUENCE [LARGE SCALE GENOMIC DNA]</scope>
    <source>
        <strain evidence="3 4">17J27-24</strain>
    </source>
</reference>
<dbReference type="InterPro" id="IPR038725">
    <property type="entry name" value="YdaG_split_barrel_FMN-bd"/>
</dbReference>
<protein>
    <submittedName>
        <fullName evidence="3">Pyridoxamine 5'-phosphate oxidase</fullName>
    </submittedName>
</protein>
<dbReference type="Gene3D" id="2.30.110.10">
    <property type="entry name" value="Electron Transport, Fmn-binding Protein, Chain A"/>
    <property type="match status" value="1"/>
</dbReference>
<name>A0A4Y8ZRA5_9SPHN</name>
<keyword evidence="4" id="KW-1185">Reference proteome</keyword>
<dbReference type="AlphaFoldDB" id="A0A4Y8ZRA5"/>
<evidence type="ECO:0000313" key="3">
    <source>
        <dbReference type="EMBL" id="TFI57987.1"/>
    </source>
</evidence>
<dbReference type="SUPFAM" id="SSF50475">
    <property type="entry name" value="FMN-binding split barrel"/>
    <property type="match status" value="1"/>
</dbReference>
<comment type="caution">
    <text evidence="3">The sequence shown here is derived from an EMBL/GenBank/DDBJ whole genome shotgun (WGS) entry which is preliminary data.</text>
</comment>
<evidence type="ECO:0000256" key="1">
    <source>
        <dbReference type="SAM" id="MobiDB-lite"/>
    </source>
</evidence>
<feature type="region of interest" description="Disordered" evidence="1">
    <location>
        <begin position="159"/>
        <end position="209"/>
    </location>
</feature>
<gene>
    <name evidence="3" type="ORF">E2493_12385</name>
</gene>
<dbReference type="PANTHER" id="PTHR34818">
    <property type="entry name" value="PROTEIN BLI-3"/>
    <property type="match status" value="1"/>
</dbReference>
<organism evidence="3 4">
    <name type="scientific">Sphingomonas parva</name>
    <dbReference type="NCBI Taxonomy" id="2555898"/>
    <lineage>
        <taxon>Bacteria</taxon>
        <taxon>Pseudomonadati</taxon>
        <taxon>Pseudomonadota</taxon>
        <taxon>Alphaproteobacteria</taxon>
        <taxon>Sphingomonadales</taxon>
        <taxon>Sphingomonadaceae</taxon>
        <taxon>Sphingomonas</taxon>
    </lineage>
</organism>
<evidence type="ECO:0000313" key="4">
    <source>
        <dbReference type="Proteomes" id="UP000298213"/>
    </source>
</evidence>
<dbReference type="OrthoDB" id="1432662at2"/>
<feature type="domain" description="General stress protein FMN-binding split barrel" evidence="2">
    <location>
        <begin position="6"/>
        <end position="147"/>
    </location>
</feature>
<dbReference type="PANTHER" id="PTHR34818:SF1">
    <property type="entry name" value="PROTEIN BLI-3"/>
    <property type="match status" value="1"/>
</dbReference>
<dbReference type="InterPro" id="IPR052917">
    <property type="entry name" value="Stress-Dev_Protein"/>
</dbReference>
<dbReference type="InterPro" id="IPR012349">
    <property type="entry name" value="Split_barrel_FMN-bd"/>
</dbReference>